<evidence type="ECO:0000256" key="7">
    <source>
        <dbReference type="ARBA" id="ARBA00022562"/>
    </source>
</evidence>
<dbReference type="Gene3D" id="3.40.1310.20">
    <property type="match status" value="1"/>
</dbReference>
<dbReference type="InterPro" id="IPR027417">
    <property type="entry name" value="P-loop_NTPase"/>
</dbReference>
<dbReference type="GO" id="GO:0016787">
    <property type="term" value="F:hydrolase activity"/>
    <property type="evidence" value="ECO:0007669"/>
    <property type="project" value="UniProtKB-KW"/>
</dbReference>
<keyword evidence="16" id="KW-0347">Helicase</keyword>
<evidence type="ECO:0000256" key="15">
    <source>
        <dbReference type="ARBA" id="ARBA00022801"/>
    </source>
</evidence>
<comment type="subunit">
    <text evidence="5">Interacts with the capsid protein; this interaction relocates Rep into the nucleus.</text>
</comment>
<dbReference type="GO" id="GO:0005524">
    <property type="term" value="F:ATP binding"/>
    <property type="evidence" value="ECO:0007669"/>
    <property type="project" value="UniProtKB-KW"/>
</dbReference>
<evidence type="ECO:0000259" key="24">
    <source>
        <dbReference type="PROSITE" id="PS52020"/>
    </source>
</evidence>
<keyword evidence="7" id="KW-1048">Host nucleus</keyword>
<evidence type="ECO:0000256" key="13">
    <source>
        <dbReference type="ARBA" id="ARBA00022741"/>
    </source>
</evidence>
<dbReference type="EMBL" id="KT454927">
    <property type="protein sequence ID" value="AMD39539.1"/>
    <property type="molecule type" value="Genomic_DNA"/>
</dbReference>
<evidence type="ECO:0000256" key="14">
    <source>
        <dbReference type="ARBA" id="ARBA00022759"/>
    </source>
</evidence>
<dbReference type="GO" id="GO:0042025">
    <property type="term" value="C:host cell nucleus"/>
    <property type="evidence" value="ECO:0007669"/>
    <property type="project" value="UniProtKB-SubCell"/>
</dbReference>
<proteinExistence type="inferred from homology"/>
<keyword evidence="15" id="KW-0378">Hydrolase</keyword>
<evidence type="ECO:0000256" key="23">
    <source>
        <dbReference type="ARBA" id="ARBA00049360"/>
    </source>
</evidence>
<dbReference type="SUPFAM" id="SSF52540">
    <property type="entry name" value="P-loop containing nucleoside triphosphate hydrolases"/>
    <property type="match status" value="1"/>
</dbReference>
<dbReference type="Pfam" id="PF00910">
    <property type="entry name" value="RNA_helicase"/>
    <property type="match status" value="1"/>
</dbReference>
<evidence type="ECO:0000313" key="25">
    <source>
        <dbReference type="EMBL" id="AMD39533.1"/>
    </source>
</evidence>
<accession>A0A125RL97</accession>
<evidence type="ECO:0000256" key="12">
    <source>
        <dbReference type="ARBA" id="ARBA00022723"/>
    </source>
</evidence>
<keyword evidence="20" id="KW-0511">Multifunctional enzyme</keyword>
<evidence type="ECO:0000256" key="4">
    <source>
        <dbReference type="ARBA" id="ARBA00008545"/>
    </source>
</evidence>
<comment type="subcellular location">
    <subcellularLocation>
        <location evidence="3">Host nucleus</location>
    </subcellularLocation>
</comment>
<keyword evidence="8" id="KW-0808">Transferase</keyword>
<evidence type="ECO:0000313" key="28">
    <source>
        <dbReference type="Proteomes" id="UP000173714"/>
    </source>
</evidence>
<evidence type="ECO:0000313" key="27">
    <source>
        <dbReference type="Proteomes" id="UP000117069"/>
    </source>
</evidence>
<evidence type="ECO:0000256" key="22">
    <source>
        <dbReference type="ARBA" id="ARBA00032243"/>
    </source>
</evidence>
<evidence type="ECO:0000313" key="26">
    <source>
        <dbReference type="EMBL" id="AMD39539.1"/>
    </source>
</evidence>
<keyword evidence="14" id="KW-0255">Endonuclease</keyword>
<evidence type="ECO:0000256" key="10">
    <source>
        <dbReference type="ARBA" id="ARBA00022705"/>
    </source>
</evidence>
<protein>
    <recommendedName>
        <fullName evidence="6">Replication-associated protein</fullName>
    </recommendedName>
    <alternativeName>
        <fullName evidence="21">ATP-dependent helicase Rep</fullName>
    </alternativeName>
    <alternativeName>
        <fullName evidence="22">RepP</fullName>
    </alternativeName>
</protein>
<keyword evidence="9" id="KW-0548">Nucleotidyltransferase</keyword>
<evidence type="ECO:0000256" key="1">
    <source>
        <dbReference type="ARBA" id="ARBA00001936"/>
    </source>
</evidence>
<dbReference type="Pfam" id="PF02407">
    <property type="entry name" value="Viral_Rep"/>
    <property type="match status" value="1"/>
</dbReference>
<comment type="cofactor">
    <cofactor evidence="2">
        <name>Mg(2+)</name>
        <dbReference type="ChEBI" id="CHEBI:18420"/>
    </cofactor>
</comment>
<dbReference type="Proteomes" id="UP000117069">
    <property type="component" value="Segment"/>
</dbReference>
<comment type="similarity">
    <text evidence="4">Belongs to the nanoviruses/circoviruses replication-associated protein family.</text>
</comment>
<dbReference type="InterPro" id="IPR000605">
    <property type="entry name" value="Helicase_SF3_ssDNA/RNA_vir"/>
</dbReference>
<reference evidence="27 28" key="1">
    <citation type="submission" date="2015-08" db="EMBL/GenBank/DDBJ databases">
        <title>Circovirus-associated die-off in lesser black-backed gulls (Larus fuscus) in The Netherlands.</title>
        <authorList>
            <person name="Thomas R.E."/>
            <person name="Ijzer J."/>
            <person name="Van Asten A.J.A.M."/>
            <person name="Kik M.J.L."/>
        </authorList>
    </citation>
    <scope>NUCLEOTIDE SEQUENCE [LARGE SCALE GENOMIC DNA]</scope>
    <source>
        <strain evidence="25">22</strain>
        <strain evidence="26">24</strain>
    </source>
</reference>
<dbReference type="EMBL" id="KT454925">
    <property type="protein sequence ID" value="AMD39533.1"/>
    <property type="molecule type" value="Genomic_DNA"/>
</dbReference>
<evidence type="ECO:0000256" key="8">
    <source>
        <dbReference type="ARBA" id="ARBA00022679"/>
    </source>
</evidence>
<evidence type="ECO:0000256" key="19">
    <source>
        <dbReference type="ARBA" id="ARBA00023125"/>
    </source>
</evidence>
<dbReference type="Gene3D" id="3.40.50.300">
    <property type="entry name" value="P-loop containing nucleotide triphosphate hydrolases"/>
    <property type="match status" value="1"/>
</dbReference>
<dbReference type="GO" id="GO:0003724">
    <property type="term" value="F:RNA helicase activity"/>
    <property type="evidence" value="ECO:0007669"/>
    <property type="project" value="InterPro"/>
</dbReference>
<dbReference type="Proteomes" id="UP000173714">
    <property type="component" value="Segment"/>
</dbReference>
<organism evidence="25 27">
    <name type="scientific">Gull circovirus</name>
    <dbReference type="NCBI Taxonomy" id="400121"/>
    <lineage>
        <taxon>Viruses</taxon>
        <taxon>Monodnaviria</taxon>
        <taxon>Shotokuvirae</taxon>
        <taxon>Cressdnaviricota</taxon>
        <taxon>Arfiviricetes</taxon>
        <taxon>Cirlivirales</taxon>
        <taxon>Circoviridae</taxon>
        <taxon>Circovirus</taxon>
        <taxon>Circovirus gull</taxon>
    </lineage>
</organism>
<keyword evidence="19" id="KW-0238">DNA-binding</keyword>
<dbReference type="GO" id="GO:0006260">
    <property type="term" value="P:DNA replication"/>
    <property type="evidence" value="ECO:0007669"/>
    <property type="project" value="UniProtKB-KW"/>
</dbReference>
<evidence type="ECO:0000256" key="2">
    <source>
        <dbReference type="ARBA" id="ARBA00001946"/>
    </source>
</evidence>
<keyword evidence="17" id="KW-0067">ATP-binding</keyword>
<dbReference type="InterPro" id="IPR049912">
    <property type="entry name" value="CRESS_DNA_REP"/>
</dbReference>
<evidence type="ECO:0000256" key="5">
    <source>
        <dbReference type="ARBA" id="ARBA00011448"/>
    </source>
</evidence>
<keyword evidence="13" id="KW-0547">Nucleotide-binding</keyword>
<evidence type="ECO:0000256" key="3">
    <source>
        <dbReference type="ARBA" id="ARBA00004147"/>
    </source>
</evidence>
<gene>
    <name evidence="25" type="primary">V1</name>
</gene>
<comment type="catalytic activity">
    <reaction evidence="23">
        <text>ATP + H2O = ADP + phosphate + H(+)</text>
        <dbReference type="Rhea" id="RHEA:13065"/>
        <dbReference type="ChEBI" id="CHEBI:15377"/>
        <dbReference type="ChEBI" id="CHEBI:15378"/>
        <dbReference type="ChEBI" id="CHEBI:30616"/>
        <dbReference type="ChEBI" id="CHEBI:43474"/>
        <dbReference type="ChEBI" id="CHEBI:456216"/>
    </reaction>
</comment>
<evidence type="ECO:0000256" key="6">
    <source>
        <dbReference type="ARBA" id="ARBA00014531"/>
    </source>
</evidence>
<evidence type="ECO:0000256" key="17">
    <source>
        <dbReference type="ARBA" id="ARBA00022840"/>
    </source>
</evidence>
<keyword evidence="10" id="KW-0235">DNA replication</keyword>
<keyword evidence="11" id="KW-0540">Nuclease</keyword>
<keyword evidence="18" id="KW-0190">Covalent protein-DNA linkage</keyword>
<dbReference type="GO" id="GO:0046872">
    <property type="term" value="F:metal ion binding"/>
    <property type="evidence" value="ECO:0007669"/>
    <property type="project" value="UniProtKB-KW"/>
</dbReference>
<dbReference type="GO" id="GO:0016779">
    <property type="term" value="F:nucleotidyltransferase activity"/>
    <property type="evidence" value="ECO:0007669"/>
    <property type="project" value="UniProtKB-KW"/>
</dbReference>
<evidence type="ECO:0000256" key="21">
    <source>
        <dbReference type="ARBA" id="ARBA00030754"/>
    </source>
</evidence>
<name>A0A125RL97_9CIRC</name>
<comment type="cofactor">
    <cofactor evidence="1">
        <name>Mn(2+)</name>
        <dbReference type="ChEBI" id="CHEBI:29035"/>
    </cofactor>
</comment>
<evidence type="ECO:0000256" key="11">
    <source>
        <dbReference type="ARBA" id="ARBA00022722"/>
    </source>
</evidence>
<evidence type="ECO:0000256" key="9">
    <source>
        <dbReference type="ARBA" id="ARBA00022695"/>
    </source>
</evidence>
<evidence type="ECO:0000256" key="18">
    <source>
        <dbReference type="ARBA" id="ARBA00023124"/>
    </source>
</evidence>
<dbReference type="GO" id="GO:0004519">
    <property type="term" value="F:endonuclease activity"/>
    <property type="evidence" value="ECO:0007669"/>
    <property type="project" value="UniProtKB-KW"/>
</dbReference>
<dbReference type="PROSITE" id="PS52020">
    <property type="entry name" value="CRESS_DNA_REP"/>
    <property type="match status" value="1"/>
</dbReference>
<dbReference type="GO" id="GO:0003677">
    <property type="term" value="F:DNA binding"/>
    <property type="evidence" value="ECO:0007669"/>
    <property type="project" value="UniProtKB-KW"/>
</dbReference>
<feature type="domain" description="CRESS-DNA virus Rep endonuclease" evidence="24">
    <location>
        <begin position="20"/>
        <end position="119"/>
    </location>
</feature>
<evidence type="ECO:0000256" key="16">
    <source>
        <dbReference type="ARBA" id="ARBA00022806"/>
    </source>
</evidence>
<sequence length="305" mass="35123">MRSRPRSGRYLRSIMAARRDSGARRWCFTLNNYTPEEEETARNLSHEADKYAFAIIGKEVGESGTPHLQGFLHFKQKQRLTALKKLFPRAHFEKARGSDQQNADYCGKDGEILTMIGTPSDNKPSDLAGAVAAVKRGSQMSEIAREFSEVYVKYGRGLRDLRLLIGCPPRDFKTEVIVLIGPPGCGKSKLANEMEGSKFYKMKGDWWDGYDNQDIVIIDDFYGWLPYCECLRLCDRYPHRVPVKGAYVEFTSKKIVFTSNRHVDGWWKGEIEKSAFYRRINVYKFYETGEFKDMPGHMLPHPINY</sequence>
<dbReference type="GO" id="GO:0003723">
    <property type="term" value="F:RNA binding"/>
    <property type="evidence" value="ECO:0007669"/>
    <property type="project" value="InterPro"/>
</dbReference>
<evidence type="ECO:0000256" key="20">
    <source>
        <dbReference type="ARBA" id="ARBA00023268"/>
    </source>
</evidence>
<keyword evidence="12" id="KW-0479">Metal-binding</keyword>